<evidence type="ECO:0000313" key="12">
    <source>
        <dbReference type="EMBL" id="PPK95702.1"/>
    </source>
</evidence>
<comment type="function">
    <text evidence="8">Cleaves peptide bonds on the C-terminal side of prolyl residues within peptides that are up to approximately 30 amino acids long. Has an absolute requirement for an X-Pro bond in the trans configuration immediately preceding the Pro-Y scissible bond.</text>
</comment>
<protein>
    <recommendedName>
        <fullName evidence="9">Proline-specific endopeptidase</fullName>
    </recommendedName>
</protein>
<comment type="caution">
    <text evidence="12">The sequence shown here is derived from an EMBL/GenBank/DDBJ whole genome shotgun (WGS) entry which is preliminary data.</text>
</comment>
<evidence type="ECO:0000256" key="7">
    <source>
        <dbReference type="ARBA" id="ARBA00022825"/>
    </source>
</evidence>
<dbReference type="InterPro" id="IPR029058">
    <property type="entry name" value="AB_hydrolase_fold"/>
</dbReference>
<proteinExistence type="inferred from homology"/>
<keyword evidence="13" id="KW-1185">Reference proteome</keyword>
<dbReference type="Gene3D" id="3.40.50.1820">
    <property type="entry name" value="alpha/beta hydrolase"/>
    <property type="match status" value="1"/>
</dbReference>
<dbReference type="AlphaFoldDB" id="A0A2S6IN78"/>
<evidence type="ECO:0000259" key="11">
    <source>
        <dbReference type="Pfam" id="PF02897"/>
    </source>
</evidence>
<dbReference type="Pfam" id="PF02897">
    <property type="entry name" value="Peptidase_S9_N"/>
    <property type="match status" value="1"/>
</dbReference>
<dbReference type="GO" id="GO:0004252">
    <property type="term" value="F:serine-type endopeptidase activity"/>
    <property type="evidence" value="ECO:0007669"/>
    <property type="project" value="InterPro"/>
</dbReference>
<evidence type="ECO:0000256" key="6">
    <source>
        <dbReference type="ARBA" id="ARBA00022801"/>
    </source>
</evidence>
<reference evidence="12 13" key="1">
    <citation type="submission" date="2018-02" db="EMBL/GenBank/DDBJ databases">
        <title>Genomic Encyclopedia of Archaeal and Bacterial Type Strains, Phase II (KMG-II): from individual species to whole genera.</title>
        <authorList>
            <person name="Goeker M."/>
        </authorList>
    </citation>
    <scope>NUCLEOTIDE SEQUENCE [LARGE SCALE GENOMIC DNA]</scope>
    <source>
        <strain evidence="12 13">DSM 16809</strain>
    </source>
</reference>
<comment type="subcellular location">
    <subcellularLocation>
        <location evidence="1">Periplasm</location>
    </subcellularLocation>
</comment>
<dbReference type="PANTHER" id="PTHR11757">
    <property type="entry name" value="PROTEASE FAMILY S9A OLIGOPEPTIDASE"/>
    <property type="match status" value="1"/>
</dbReference>
<feature type="domain" description="Peptidase S9 prolyl oligopeptidase catalytic" evidence="10">
    <location>
        <begin position="473"/>
        <end position="684"/>
    </location>
</feature>
<keyword evidence="5" id="KW-0574">Periplasm</keyword>
<dbReference type="GO" id="GO:0006508">
    <property type="term" value="P:proteolysis"/>
    <property type="evidence" value="ECO:0007669"/>
    <property type="project" value="UniProtKB-KW"/>
</dbReference>
<keyword evidence="3" id="KW-0645">Protease</keyword>
<dbReference type="EMBL" id="PTJE01000002">
    <property type="protein sequence ID" value="PPK95702.1"/>
    <property type="molecule type" value="Genomic_DNA"/>
</dbReference>
<keyword evidence="4" id="KW-0732">Signal</keyword>
<evidence type="ECO:0000256" key="3">
    <source>
        <dbReference type="ARBA" id="ARBA00022670"/>
    </source>
</evidence>
<dbReference type="InterPro" id="IPR002470">
    <property type="entry name" value="Peptidase_S9A"/>
</dbReference>
<evidence type="ECO:0000256" key="5">
    <source>
        <dbReference type="ARBA" id="ARBA00022764"/>
    </source>
</evidence>
<organism evidence="12 13">
    <name type="scientific">Nonlabens xylanidelens</name>
    <dbReference type="NCBI Taxonomy" id="191564"/>
    <lineage>
        <taxon>Bacteria</taxon>
        <taxon>Pseudomonadati</taxon>
        <taxon>Bacteroidota</taxon>
        <taxon>Flavobacteriia</taxon>
        <taxon>Flavobacteriales</taxon>
        <taxon>Flavobacteriaceae</taxon>
        <taxon>Nonlabens</taxon>
    </lineage>
</organism>
<dbReference type="Gene3D" id="2.130.10.120">
    <property type="entry name" value="Prolyl oligopeptidase, N-terminal domain"/>
    <property type="match status" value="1"/>
</dbReference>
<evidence type="ECO:0000256" key="1">
    <source>
        <dbReference type="ARBA" id="ARBA00004418"/>
    </source>
</evidence>
<dbReference type="FunFam" id="3.40.50.1820:FF:000005">
    <property type="entry name" value="Prolyl endopeptidase"/>
    <property type="match status" value="1"/>
</dbReference>
<evidence type="ECO:0000256" key="9">
    <source>
        <dbReference type="ARBA" id="ARBA00081187"/>
    </source>
</evidence>
<accession>A0A2S6IN78</accession>
<gene>
    <name evidence="12" type="ORF">LY01_01295</name>
</gene>
<dbReference type="SUPFAM" id="SSF50993">
    <property type="entry name" value="Peptidase/esterase 'gauge' domain"/>
    <property type="match status" value="1"/>
</dbReference>
<dbReference type="SUPFAM" id="SSF53474">
    <property type="entry name" value="alpha/beta-Hydrolases"/>
    <property type="match status" value="1"/>
</dbReference>
<keyword evidence="6" id="KW-0378">Hydrolase</keyword>
<dbReference type="InterPro" id="IPR001375">
    <property type="entry name" value="Peptidase_S9_cat"/>
</dbReference>
<evidence type="ECO:0000256" key="8">
    <source>
        <dbReference type="ARBA" id="ARBA00060121"/>
    </source>
</evidence>
<dbReference type="InterPro" id="IPR051543">
    <property type="entry name" value="Serine_Peptidase_S9A"/>
</dbReference>
<comment type="similarity">
    <text evidence="2">Belongs to the peptidase S9A family.</text>
</comment>
<evidence type="ECO:0000259" key="10">
    <source>
        <dbReference type="Pfam" id="PF00326"/>
    </source>
</evidence>
<evidence type="ECO:0000256" key="4">
    <source>
        <dbReference type="ARBA" id="ARBA00022729"/>
    </source>
</evidence>
<evidence type="ECO:0000313" key="13">
    <source>
        <dbReference type="Proteomes" id="UP000239002"/>
    </source>
</evidence>
<feature type="domain" description="Peptidase S9A N-terminal" evidence="11">
    <location>
        <begin position="15"/>
        <end position="412"/>
    </location>
</feature>
<dbReference type="PANTHER" id="PTHR11757:SF19">
    <property type="entry name" value="PROLYL ENDOPEPTIDASE-LIKE"/>
    <property type="match status" value="1"/>
</dbReference>
<dbReference type="GO" id="GO:0042597">
    <property type="term" value="C:periplasmic space"/>
    <property type="evidence" value="ECO:0007669"/>
    <property type="project" value="UniProtKB-SubCell"/>
</dbReference>
<name>A0A2S6IN78_9FLAO</name>
<dbReference type="Proteomes" id="UP000239002">
    <property type="component" value="Unassembled WGS sequence"/>
</dbReference>
<dbReference type="InterPro" id="IPR023302">
    <property type="entry name" value="Pept_S9A_N"/>
</dbReference>
<evidence type="ECO:0000256" key="2">
    <source>
        <dbReference type="ARBA" id="ARBA00005228"/>
    </source>
</evidence>
<dbReference type="Pfam" id="PF00326">
    <property type="entry name" value="Peptidase_S9"/>
    <property type="match status" value="1"/>
</dbReference>
<sequence length="691" mass="80275">MLFNFKIYMAHKAPIAKKISHVHDIHGHQRIDNYHWMTERDAPEVIDYLKKENDYYDASTAHTNQLKDDLFNEIKGRIKEDDESVPYLLNGYWYISKMETGESYPYYYRRKDGSEEQELLFNVNEMAVGNEYYKLTSMNISPDNKLVAYGVDTKGRREYTIYIKNLETGEIFENYLELTTGGSVWANDNKTLFFTRKDQQTLRANKIYKYQIGTPAASNQLIFEEKDEIFNCFVYKTMSERFIMIKSSATLSDEVRFIDADQPDSEFKLVQERLPEMEYSVSHYKDSFYIMTNKDEATNFKIMKTAIETPQMENWVDFIAHDPEVLLEDFDLFENYFVISDRFNGLNRIRIKAWDNTVDYFLPFNNETYTAFTSANFQFKTNKLRYNYNSMTTPPSVIEFDMETREEIVLKTQPIEDPNFNPDNYVSERVWATAVDGVKVPISLVYRKDKKNPDGNPLLQYGYGSYGSTIDPYFSISRLSLLDRGFVFAIAHIRGGEYLGREWYETGKMFEKRNTFTDFIACSKFLIEEKYTTSQHLYASGGSAGGLLMGAIINMAPGLYNGILSAVPFVDVVTTMLDDSIPLTTGEYDEWGNPNNKDSYEYMLSYSPYDQVIAQSYPNMLVTTGYHDSQVQYWEPAKWVAKLRELKKDDHLLLFKTDLSSGHSGASGRYDALKEVAIDFAFLLDLENINN</sequence>
<keyword evidence="7" id="KW-0720">Serine protease</keyword>
<dbReference type="PRINTS" id="PR00862">
    <property type="entry name" value="PROLIGOPTASE"/>
</dbReference>